<dbReference type="InterPro" id="IPR011961">
    <property type="entry name" value="RimM"/>
</dbReference>
<dbReference type="Pfam" id="PF05239">
    <property type="entry name" value="PRC"/>
    <property type="match status" value="1"/>
</dbReference>
<dbReference type="GO" id="GO:0042274">
    <property type="term" value="P:ribosomal small subunit biogenesis"/>
    <property type="evidence" value="ECO:0007669"/>
    <property type="project" value="UniProtKB-UniRule"/>
</dbReference>
<keyword evidence="3 5" id="KW-0698">rRNA processing</keyword>
<reference evidence="8 9" key="1">
    <citation type="submission" date="2020-08" db="EMBL/GenBank/DDBJ databases">
        <title>Genomic Encyclopedia of Type Strains, Phase IV (KMG-IV): sequencing the most valuable type-strain genomes for metagenomic binning, comparative biology and taxonomic classification.</title>
        <authorList>
            <person name="Goeker M."/>
        </authorList>
    </citation>
    <scope>NUCLEOTIDE SEQUENCE [LARGE SCALE GENOMIC DNA]</scope>
    <source>
        <strain evidence="8 9">DSM 102189</strain>
    </source>
</reference>
<feature type="domain" description="PRC-barrel" evidence="7">
    <location>
        <begin position="91"/>
        <end position="158"/>
    </location>
</feature>
<dbReference type="InterPro" id="IPR011033">
    <property type="entry name" value="PRC_barrel-like_sf"/>
</dbReference>
<dbReference type="AlphaFoldDB" id="A0A841L571"/>
<proteinExistence type="inferred from homology"/>
<dbReference type="NCBIfam" id="TIGR02273">
    <property type="entry name" value="16S_RimM"/>
    <property type="match status" value="1"/>
</dbReference>
<organism evidence="8 9">
    <name type="scientific">Polymorphobacter multimanifer</name>
    <dbReference type="NCBI Taxonomy" id="1070431"/>
    <lineage>
        <taxon>Bacteria</taxon>
        <taxon>Pseudomonadati</taxon>
        <taxon>Pseudomonadota</taxon>
        <taxon>Alphaproteobacteria</taxon>
        <taxon>Sphingomonadales</taxon>
        <taxon>Sphingosinicellaceae</taxon>
        <taxon>Polymorphobacter</taxon>
    </lineage>
</organism>
<feature type="domain" description="RimM N-terminal" evidence="6">
    <location>
        <begin position="7"/>
        <end position="83"/>
    </location>
</feature>
<keyword evidence="4 5" id="KW-0143">Chaperone</keyword>
<comment type="caution">
    <text evidence="8">The sequence shown here is derived from an EMBL/GenBank/DDBJ whole genome shotgun (WGS) entry which is preliminary data.</text>
</comment>
<dbReference type="InterPro" id="IPR002676">
    <property type="entry name" value="RimM_N"/>
</dbReference>
<dbReference type="Gene3D" id="2.30.30.240">
    <property type="entry name" value="PRC-barrel domain"/>
    <property type="match status" value="1"/>
</dbReference>
<keyword evidence="9" id="KW-1185">Reference proteome</keyword>
<keyword evidence="2 5" id="KW-0690">Ribosome biogenesis</keyword>
<sequence>MAAEITLAVVAGAHGIGGAVRLKLFTPSLESLEAHRVFLAGDRALTLIDIRAEKTGAVARFAEVKDRNAAEALRGTLLNVPRESLPPLEDGEYYHADYLGREVQAPDGTVMGTVRTIENFGAGDILDITLTSGKSAMVPFTAEAVTEQGDQLIIDPIWLT</sequence>
<dbReference type="InterPro" id="IPR009000">
    <property type="entry name" value="Transl_B-barrel_sf"/>
</dbReference>
<dbReference type="InterPro" id="IPR027275">
    <property type="entry name" value="PRC-brl_dom"/>
</dbReference>
<dbReference type="Proteomes" id="UP000538147">
    <property type="component" value="Unassembled WGS sequence"/>
</dbReference>
<keyword evidence="1 5" id="KW-0963">Cytoplasm</keyword>
<dbReference type="RefSeq" id="WP_184197964.1">
    <property type="nucleotide sequence ID" value="NZ_BMOX01000033.1"/>
</dbReference>
<dbReference type="SUPFAM" id="SSF50346">
    <property type="entry name" value="PRC-barrel domain"/>
    <property type="match status" value="1"/>
</dbReference>
<dbReference type="GO" id="GO:0005840">
    <property type="term" value="C:ribosome"/>
    <property type="evidence" value="ECO:0007669"/>
    <property type="project" value="InterPro"/>
</dbReference>
<dbReference type="EMBL" id="JACIIV010000010">
    <property type="protein sequence ID" value="MBB6227416.1"/>
    <property type="molecule type" value="Genomic_DNA"/>
</dbReference>
<evidence type="ECO:0000256" key="3">
    <source>
        <dbReference type="ARBA" id="ARBA00022552"/>
    </source>
</evidence>
<dbReference type="GO" id="GO:0043022">
    <property type="term" value="F:ribosome binding"/>
    <property type="evidence" value="ECO:0007669"/>
    <property type="project" value="InterPro"/>
</dbReference>
<evidence type="ECO:0000313" key="9">
    <source>
        <dbReference type="Proteomes" id="UP000538147"/>
    </source>
</evidence>
<comment type="domain">
    <text evidence="5">The PRC barrel domain binds ribosomal protein uS19.</text>
</comment>
<comment type="function">
    <text evidence="5">An accessory protein needed during the final step in the assembly of 30S ribosomal subunit, possibly for assembly of the head region. Essential for efficient processing of 16S rRNA. May be needed both before and after RbfA during the maturation of 16S rRNA. It has affinity for free ribosomal 30S subunits but not for 70S ribosomes.</text>
</comment>
<evidence type="ECO:0000256" key="4">
    <source>
        <dbReference type="ARBA" id="ARBA00023186"/>
    </source>
</evidence>
<evidence type="ECO:0000256" key="2">
    <source>
        <dbReference type="ARBA" id="ARBA00022517"/>
    </source>
</evidence>
<evidence type="ECO:0000256" key="1">
    <source>
        <dbReference type="ARBA" id="ARBA00022490"/>
    </source>
</evidence>
<gene>
    <name evidence="5" type="primary">rimM</name>
    <name evidence="8" type="ORF">FHS79_001582</name>
</gene>
<dbReference type="Pfam" id="PF01782">
    <property type="entry name" value="RimM"/>
    <property type="match status" value="1"/>
</dbReference>
<evidence type="ECO:0000259" key="7">
    <source>
        <dbReference type="Pfam" id="PF05239"/>
    </source>
</evidence>
<evidence type="ECO:0000313" key="8">
    <source>
        <dbReference type="EMBL" id="MBB6227416.1"/>
    </source>
</evidence>
<evidence type="ECO:0000256" key="5">
    <source>
        <dbReference type="HAMAP-Rule" id="MF_00014"/>
    </source>
</evidence>
<dbReference type="GO" id="GO:0005737">
    <property type="term" value="C:cytoplasm"/>
    <property type="evidence" value="ECO:0007669"/>
    <property type="project" value="UniProtKB-SubCell"/>
</dbReference>
<protein>
    <recommendedName>
        <fullName evidence="5">Ribosome maturation factor RimM</fullName>
    </recommendedName>
</protein>
<comment type="subcellular location">
    <subcellularLocation>
        <location evidence="5">Cytoplasm</location>
    </subcellularLocation>
</comment>
<dbReference type="HAMAP" id="MF_00014">
    <property type="entry name" value="Ribosome_mat_RimM"/>
    <property type="match status" value="1"/>
</dbReference>
<dbReference type="Gene3D" id="2.40.30.60">
    <property type="entry name" value="RimM"/>
    <property type="match status" value="1"/>
</dbReference>
<dbReference type="PANTHER" id="PTHR33692:SF1">
    <property type="entry name" value="RIBOSOME MATURATION FACTOR RIMM"/>
    <property type="match status" value="1"/>
</dbReference>
<comment type="similarity">
    <text evidence="5">Belongs to the RimM family.</text>
</comment>
<accession>A0A841L571</accession>
<dbReference type="GO" id="GO:0006364">
    <property type="term" value="P:rRNA processing"/>
    <property type="evidence" value="ECO:0007669"/>
    <property type="project" value="UniProtKB-UniRule"/>
</dbReference>
<dbReference type="SUPFAM" id="SSF50447">
    <property type="entry name" value="Translation proteins"/>
    <property type="match status" value="1"/>
</dbReference>
<dbReference type="PANTHER" id="PTHR33692">
    <property type="entry name" value="RIBOSOME MATURATION FACTOR RIMM"/>
    <property type="match status" value="1"/>
</dbReference>
<name>A0A841L571_9SPHN</name>
<dbReference type="InterPro" id="IPR036976">
    <property type="entry name" value="RimM_N_sf"/>
</dbReference>
<evidence type="ECO:0000259" key="6">
    <source>
        <dbReference type="Pfam" id="PF01782"/>
    </source>
</evidence>
<comment type="subunit">
    <text evidence="5">Binds ribosomal protein uS19.</text>
</comment>